<evidence type="ECO:0000313" key="1">
    <source>
        <dbReference type="EMBL" id="SHE28679.1"/>
    </source>
</evidence>
<name>A0A1M4S8Z4_9BURK</name>
<evidence type="ECO:0000313" key="2">
    <source>
        <dbReference type="Proteomes" id="UP000184327"/>
    </source>
</evidence>
<proteinExistence type="predicted"/>
<protein>
    <submittedName>
        <fullName evidence="1">Uncharacterized protein</fullName>
    </submittedName>
</protein>
<dbReference type="Proteomes" id="UP000184327">
    <property type="component" value="Unassembled WGS sequence"/>
</dbReference>
<sequence>MPIRSRTVFCGLWVMPCKPMDCHHTINGNSLENNFGKMVFNHPGMKG</sequence>
<dbReference type="EMBL" id="FQUZ01000001">
    <property type="protein sequence ID" value="SHE28679.1"/>
    <property type="molecule type" value="Genomic_DNA"/>
</dbReference>
<keyword evidence="2" id="KW-1185">Reference proteome</keyword>
<gene>
    <name evidence="1" type="ORF">SAMN02745117_00038</name>
</gene>
<organism evidence="1 2">
    <name type="scientific">Lampropedia hyalina DSM 16112</name>
    <dbReference type="NCBI Taxonomy" id="1122156"/>
    <lineage>
        <taxon>Bacteria</taxon>
        <taxon>Pseudomonadati</taxon>
        <taxon>Pseudomonadota</taxon>
        <taxon>Betaproteobacteria</taxon>
        <taxon>Burkholderiales</taxon>
        <taxon>Comamonadaceae</taxon>
        <taxon>Lampropedia</taxon>
    </lineage>
</organism>
<dbReference type="AlphaFoldDB" id="A0A1M4S8Z4"/>
<accession>A0A1M4S8Z4</accession>
<reference evidence="1 2" key="1">
    <citation type="submission" date="2016-11" db="EMBL/GenBank/DDBJ databases">
        <authorList>
            <person name="Jaros S."/>
            <person name="Januszkiewicz K."/>
            <person name="Wedrychowicz H."/>
        </authorList>
    </citation>
    <scope>NUCLEOTIDE SEQUENCE [LARGE SCALE GENOMIC DNA]</scope>
    <source>
        <strain evidence="1 2">DSM 16112</strain>
    </source>
</reference>